<protein>
    <submittedName>
        <fullName evidence="2">Uncharacterized protein</fullName>
    </submittedName>
</protein>
<feature type="chain" id="PRO_5047352001" evidence="1">
    <location>
        <begin position="25"/>
        <end position="81"/>
    </location>
</feature>
<gene>
    <name evidence="2" type="ORF">PQ465_04825</name>
</gene>
<proteinExistence type="predicted"/>
<accession>A0ABY7WJF0</accession>
<keyword evidence="1" id="KW-0732">Signal</keyword>
<reference evidence="2 3" key="1">
    <citation type="submission" date="2023-02" db="EMBL/GenBank/DDBJ databases">
        <title>Genome sequence of Sphingobacterium sp. KACC 22765.</title>
        <authorList>
            <person name="Kim S."/>
            <person name="Heo J."/>
            <person name="Kwon S.-W."/>
        </authorList>
    </citation>
    <scope>NUCLEOTIDE SEQUENCE [LARGE SCALE GENOMIC DNA]</scope>
    <source>
        <strain evidence="2 3">KACC 22765</strain>
    </source>
</reference>
<dbReference type="EMBL" id="CP117880">
    <property type="protein sequence ID" value="WDF69706.1"/>
    <property type="molecule type" value="Genomic_DNA"/>
</dbReference>
<keyword evidence="3" id="KW-1185">Reference proteome</keyword>
<evidence type="ECO:0000313" key="3">
    <source>
        <dbReference type="Proteomes" id="UP001221558"/>
    </source>
</evidence>
<evidence type="ECO:0000313" key="2">
    <source>
        <dbReference type="EMBL" id="WDF69706.1"/>
    </source>
</evidence>
<dbReference type="Proteomes" id="UP001221558">
    <property type="component" value="Chromosome"/>
</dbReference>
<dbReference type="RefSeq" id="WP_274268418.1">
    <property type="nucleotide sequence ID" value="NZ_CP117880.1"/>
</dbReference>
<evidence type="ECO:0000256" key="1">
    <source>
        <dbReference type="SAM" id="SignalP"/>
    </source>
</evidence>
<feature type="signal peptide" evidence="1">
    <location>
        <begin position="1"/>
        <end position="24"/>
    </location>
</feature>
<sequence length="81" mass="8182">MFKKTTLSKLAKGSFAAAALIAGAYSFSNEGSTTSSASLTSFIKDANASSEGLLIGCAKDGGSCQVHVVGQGPMTLYGKKD</sequence>
<name>A0ABY7WJF0_9SPHI</name>
<organism evidence="2 3">
    <name type="scientific">Sphingobacterium oryzagri</name>
    <dbReference type="NCBI Taxonomy" id="3025669"/>
    <lineage>
        <taxon>Bacteria</taxon>
        <taxon>Pseudomonadati</taxon>
        <taxon>Bacteroidota</taxon>
        <taxon>Sphingobacteriia</taxon>
        <taxon>Sphingobacteriales</taxon>
        <taxon>Sphingobacteriaceae</taxon>
        <taxon>Sphingobacterium</taxon>
    </lineage>
</organism>